<proteinExistence type="predicted"/>
<protein>
    <submittedName>
        <fullName evidence="1">Uncharacterized protein</fullName>
    </submittedName>
</protein>
<reference evidence="1 2" key="2">
    <citation type="journal article" date="2010" name="Stand. Genomic Sci.">
        <title>Complete genome sequence of Sebaldella termitidis type strain (NCTC 11300).</title>
        <authorList>
            <person name="Harmon-Smith M."/>
            <person name="Celia L."/>
            <person name="Chertkov O."/>
            <person name="Lapidus A."/>
            <person name="Copeland A."/>
            <person name="Glavina Del Rio T."/>
            <person name="Nolan M."/>
            <person name="Lucas S."/>
            <person name="Tice H."/>
            <person name="Cheng J.F."/>
            <person name="Han C."/>
            <person name="Detter J.C."/>
            <person name="Bruce D."/>
            <person name="Goodwin L."/>
            <person name="Pitluck S."/>
            <person name="Pati A."/>
            <person name="Liolios K."/>
            <person name="Ivanova N."/>
            <person name="Mavromatis K."/>
            <person name="Mikhailova N."/>
            <person name="Chen A."/>
            <person name="Palaniappan K."/>
            <person name="Land M."/>
            <person name="Hauser L."/>
            <person name="Chang Y.J."/>
            <person name="Jeffries C.D."/>
            <person name="Brettin T."/>
            <person name="Goker M."/>
            <person name="Beck B."/>
            <person name="Bristow J."/>
            <person name="Eisen J.A."/>
            <person name="Markowitz V."/>
            <person name="Hugenholtz P."/>
            <person name="Kyrpides N.C."/>
            <person name="Klenk H.P."/>
            <person name="Chen F."/>
        </authorList>
    </citation>
    <scope>NUCLEOTIDE SEQUENCE [LARGE SCALE GENOMIC DNA]</scope>
    <source>
        <strain evidence="2">ATCC 33386 / NCTC 11300</strain>
    </source>
</reference>
<accession>D1AR46</accession>
<keyword evidence="2" id="KW-1185">Reference proteome</keyword>
<dbReference type="Proteomes" id="UP000000845">
    <property type="component" value="Chromosome"/>
</dbReference>
<dbReference type="HOGENOM" id="CLU_1905290_0_0_0"/>
<reference evidence="2" key="1">
    <citation type="submission" date="2009-09" db="EMBL/GenBank/DDBJ databases">
        <title>The complete chromosome of Sebaldella termitidis ATCC 33386.</title>
        <authorList>
            <consortium name="US DOE Joint Genome Institute (JGI-PGF)"/>
            <person name="Lucas S."/>
            <person name="Copeland A."/>
            <person name="Lapidus A."/>
            <person name="Glavina del Rio T."/>
            <person name="Dalin E."/>
            <person name="Tice H."/>
            <person name="Bruce D."/>
            <person name="Goodwin L."/>
            <person name="Pitluck S."/>
            <person name="Kyrpides N."/>
            <person name="Mavromatis K."/>
            <person name="Ivanova N."/>
            <person name="Mikhailova N."/>
            <person name="Sims D."/>
            <person name="Meincke L."/>
            <person name="Brettin T."/>
            <person name="Detter J.C."/>
            <person name="Han C."/>
            <person name="Larimer F."/>
            <person name="Land M."/>
            <person name="Hauser L."/>
            <person name="Markowitz V."/>
            <person name="Cheng J.F."/>
            <person name="Hugenholtz P."/>
            <person name="Woyke T."/>
            <person name="Wu D."/>
            <person name="Eisen J.A."/>
        </authorList>
    </citation>
    <scope>NUCLEOTIDE SEQUENCE [LARGE SCALE GENOMIC DNA]</scope>
    <source>
        <strain evidence="2">ATCC 33386 / NCTC 11300</strain>
    </source>
</reference>
<organism evidence="1 2">
    <name type="scientific">Sebaldella termitidis (strain ATCC 33386 / NCTC 11300)</name>
    <dbReference type="NCBI Taxonomy" id="526218"/>
    <lineage>
        <taxon>Bacteria</taxon>
        <taxon>Fusobacteriati</taxon>
        <taxon>Fusobacteriota</taxon>
        <taxon>Fusobacteriia</taxon>
        <taxon>Fusobacteriales</taxon>
        <taxon>Leptotrichiaceae</taxon>
        <taxon>Sebaldella</taxon>
    </lineage>
</organism>
<dbReference type="AlphaFoldDB" id="D1AR46"/>
<dbReference type="STRING" id="526218.Sterm_0862"/>
<dbReference type="eggNOG" id="ENOG502ZMH2">
    <property type="taxonomic scope" value="Bacteria"/>
</dbReference>
<gene>
    <name evidence="1" type="ordered locus">Sterm_0862</name>
</gene>
<evidence type="ECO:0000313" key="2">
    <source>
        <dbReference type="Proteomes" id="UP000000845"/>
    </source>
</evidence>
<dbReference type="EMBL" id="CP001739">
    <property type="protein sequence ID" value="ACZ07734.1"/>
    <property type="molecule type" value="Genomic_DNA"/>
</dbReference>
<evidence type="ECO:0000313" key="1">
    <source>
        <dbReference type="EMBL" id="ACZ07734.1"/>
    </source>
</evidence>
<dbReference type="KEGG" id="str:Sterm_0862"/>
<sequence>MGSNKVQVGIFGDGELTMLANIFEDGGGRWGSVPDWSPLETAAPKILEAAVNIVKQEAAQMIINGKDNTLKKVALEGAGILKETIEGIKSPGNKESTIKKKGFDNPMVDSGKFKKAASGKVNGVGTFGKGKLG</sequence>
<name>D1AR46_SEBTE</name>